<comment type="similarity">
    <text evidence="1">Belongs to the UPF0312 family.</text>
</comment>
<dbReference type="SUPFAM" id="SSF101874">
    <property type="entry name" value="YceI-like"/>
    <property type="match status" value="1"/>
</dbReference>
<proteinExistence type="inferred from homology"/>
<gene>
    <name evidence="3" type="ORF">BB31_38525</name>
</gene>
<keyword evidence="4" id="KW-1185">Reference proteome</keyword>
<dbReference type="Gene3D" id="2.40.128.110">
    <property type="entry name" value="Lipid/polyisoprenoid-binding, YceI-like"/>
    <property type="match status" value="1"/>
</dbReference>
<protein>
    <recommendedName>
        <fullName evidence="2">Lipid/polyisoprenoid-binding YceI-like domain-containing protein</fullName>
    </recommendedName>
</protein>
<dbReference type="EMBL" id="JFBM01000051">
    <property type="protein sequence ID" value="KFU76011.1"/>
    <property type="molecule type" value="Genomic_DNA"/>
</dbReference>
<dbReference type="RefSeq" id="WP_034322862.1">
    <property type="nucleotide sequence ID" value="NZ_JFBM01000051.1"/>
</dbReference>
<evidence type="ECO:0000313" key="4">
    <source>
        <dbReference type="Proteomes" id="UP000256220"/>
    </source>
</evidence>
<accession>A0A2P2FH10</accession>
<organism evidence="3 4">
    <name type="scientific">Amycolatopsis lurida NRRL 2430</name>
    <dbReference type="NCBI Taxonomy" id="1460371"/>
    <lineage>
        <taxon>Bacteria</taxon>
        <taxon>Bacillati</taxon>
        <taxon>Actinomycetota</taxon>
        <taxon>Actinomycetes</taxon>
        <taxon>Pseudonocardiales</taxon>
        <taxon>Pseudonocardiaceae</taxon>
        <taxon>Amycolatopsis</taxon>
    </lineage>
</organism>
<dbReference type="PANTHER" id="PTHR34406:SF1">
    <property type="entry name" value="PROTEIN YCEI"/>
    <property type="match status" value="1"/>
</dbReference>
<evidence type="ECO:0000259" key="2">
    <source>
        <dbReference type="SMART" id="SM00867"/>
    </source>
</evidence>
<dbReference type="AlphaFoldDB" id="A0A2P2FH10"/>
<sequence>MTAGTSARVGTWTVLADRTSATFTVRNFGFRVVHGSIPVSLGSVRVSADGVTAVEAALDLDGIDTGNAKRDADLRKPGLLAIDAQPVLTFAADRVEGGPGEWSAHGSLGARGETCPLTVTATGPADNGDGTWRVVAGAVFDRRAIGLRAPRFLIGREITIALDVVLAPPG</sequence>
<evidence type="ECO:0000256" key="1">
    <source>
        <dbReference type="ARBA" id="ARBA00008812"/>
    </source>
</evidence>
<comment type="caution">
    <text evidence="3">The sequence shown here is derived from an EMBL/GenBank/DDBJ whole genome shotgun (WGS) entry which is preliminary data.</text>
</comment>
<reference evidence="3 4" key="1">
    <citation type="journal article" date="2014" name="Genome Announc.">
        <title>Draft Genome Sequence of Amycolatopsis lurida NRRL 2430, Producer of the Glycopeptide Family Antibiotic Ristocetin.</title>
        <authorList>
            <person name="Kwun M.J."/>
            <person name="Hong H.J."/>
        </authorList>
    </citation>
    <scope>NUCLEOTIDE SEQUENCE [LARGE SCALE GENOMIC DNA]</scope>
    <source>
        <strain evidence="3 4">NRRL 2430</strain>
    </source>
</reference>
<dbReference type="InterPro" id="IPR036761">
    <property type="entry name" value="TTHA0802/YceI-like_sf"/>
</dbReference>
<dbReference type="PANTHER" id="PTHR34406">
    <property type="entry name" value="PROTEIN YCEI"/>
    <property type="match status" value="1"/>
</dbReference>
<dbReference type="Pfam" id="PF04264">
    <property type="entry name" value="YceI"/>
    <property type="match status" value="1"/>
</dbReference>
<dbReference type="InterPro" id="IPR007372">
    <property type="entry name" value="Lipid/polyisoprenoid-bd_YceI"/>
</dbReference>
<dbReference type="Proteomes" id="UP000256220">
    <property type="component" value="Unassembled WGS sequence"/>
</dbReference>
<name>A0A2P2FH10_AMYLU</name>
<feature type="domain" description="Lipid/polyisoprenoid-binding YceI-like" evidence="2">
    <location>
        <begin position="11"/>
        <end position="167"/>
    </location>
</feature>
<dbReference type="SMART" id="SM00867">
    <property type="entry name" value="YceI"/>
    <property type="match status" value="1"/>
</dbReference>
<evidence type="ECO:0000313" key="3">
    <source>
        <dbReference type="EMBL" id="KFU76011.1"/>
    </source>
</evidence>